<protein>
    <submittedName>
        <fullName evidence="2">Uncharacterized protein</fullName>
    </submittedName>
</protein>
<comment type="caution">
    <text evidence="2">The sequence shown here is derived from an EMBL/GenBank/DDBJ whole genome shotgun (WGS) entry which is preliminary data.</text>
</comment>
<sequence length="169" mass="19125">MKTLKRNPIGNQNNDPLNPPATAQIQPAAASINHLARNMYRSIYRNSHYSNPQNLHSLHKRNPPQGGLEISGARCRLIKYNKQHLLNARHEVCIRPPTQSSRKAVIYYPKNPGKYSGSPPFFLYPLGKHLFITKSGPHYGIDRVVIDTNCNIVGVLIEWPKPSELLKKT</sequence>
<evidence type="ECO:0000313" key="3">
    <source>
        <dbReference type="Proteomes" id="UP000237438"/>
    </source>
</evidence>
<name>A0A2S4PY40_9PEZI</name>
<organism evidence="2 3">
    <name type="scientific">Erysiphe pulchra</name>
    <dbReference type="NCBI Taxonomy" id="225359"/>
    <lineage>
        <taxon>Eukaryota</taxon>
        <taxon>Fungi</taxon>
        <taxon>Dikarya</taxon>
        <taxon>Ascomycota</taxon>
        <taxon>Pezizomycotina</taxon>
        <taxon>Leotiomycetes</taxon>
        <taxon>Erysiphales</taxon>
        <taxon>Erysiphaceae</taxon>
        <taxon>Erysiphe</taxon>
    </lineage>
</organism>
<keyword evidence="3" id="KW-1185">Reference proteome</keyword>
<accession>A0A2S4PY40</accession>
<dbReference type="Proteomes" id="UP000237438">
    <property type="component" value="Unassembled WGS sequence"/>
</dbReference>
<proteinExistence type="predicted"/>
<dbReference type="EMBL" id="PEDP01000226">
    <property type="protein sequence ID" value="POS86917.1"/>
    <property type="molecule type" value="Genomic_DNA"/>
</dbReference>
<feature type="region of interest" description="Disordered" evidence="1">
    <location>
        <begin position="1"/>
        <end position="22"/>
    </location>
</feature>
<dbReference type="AlphaFoldDB" id="A0A2S4PY40"/>
<evidence type="ECO:0000256" key="1">
    <source>
        <dbReference type="SAM" id="MobiDB-lite"/>
    </source>
</evidence>
<evidence type="ECO:0000313" key="2">
    <source>
        <dbReference type="EMBL" id="POS86917.1"/>
    </source>
</evidence>
<dbReference type="OrthoDB" id="5425539at2759"/>
<gene>
    <name evidence="2" type="ORF">EPUL_002241</name>
</gene>
<reference evidence="2 3" key="1">
    <citation type="submission" date="2017-10" db="EMBL/GenBank/DDBJ databases">
        <title>Development of genomic resources for the powdery mildew, Erysiphe pulchra.</title>
        <authorList>
            <person name="Wadl P.A."/>
            <person name="Mack B.M."/>
            <person name="Moore G."/>
            <person name="Beltz S.B."/>
        </authorList>
    </citation>
    <scope>NUCLEOTIDE SEQUENCE [LARGE SCALE GENOMIC DNA]</scope>
    <source>
        <strain evidence="2">Cflorida</strain>
    </source>
</reference>
<feature type="non-terminal residue" evidence="2">
    <location>
        <position position="169"/>
    </location>
</feature>